<dbReference type="InterPro" id="IPR050549">
    <property type="entry name" value="MFS_Trehalose_Transporter"/>
</dbReference>
<keyword evidence="9" id="KW-1185">Reference proteome</keyword>
<accession>A0A8J1XYX5</accession>
<dbReference type="PROSITE" id="PS00217">
    <property type="entry name" value="SUGAR_TRANSPORT_2"/>
    <property type="match status" value="1"/>
</dbReference>
<protein>
    <submittedName>
        <fullName evidence="8">Uncharacterized protein</fullName>
    </submittedName>
</protein>
<gene>
    <name evidence="8" type="ORF">OFUS_LOCUS16108</name>
</gene>
<dbReference type="PROSITE" id="PS00216">
    <property type="entry name" value="SUGAR_TRANSPORT_1"/>
    <property type="match status" value="1"/>
</dbReference>
<dbReference type="GO" id="GO:0005886">
    <property type="term" value="C:plasma membrane"/>
    <property type="evidence" value="ECO:0007669"/>
    <property type="project" value="UniProtKB-SubCell"/>
</dbReference>
<dbReference type="PROSITE" id="PS50850">
    <property type="entry name" value="MFS"/>
    <property type="match status" value="1"/>
</dbReference>
<dbReference type="OrthoDB" id="6612291at2759"/>
<dbReference type="InterPro" id="IPR036259">
    <property type="entry name" value="MFS_trans_sf"/>
</dbReference>
<dbReference type="InterPro" id="IPR005828">
    <property type="entry name" value="MFS_sugar_transport-like"/>
</dbReference>
<dbReference type="InterPro" id="IPR003663">
    <property type="entry name" value="Sugar/inositol_transpt"/>
</dbReference>
<proteinExistence type="inferred from homology"/>
<evidence type="ECO:0000256" key="2">
    <source>
        <dbReference type="ARBA" id="ARBA00022475"/>
    </source>
</evidence>
<feature type="non-terminal residue" evidence="8">
    <location>
        <position position="1"/>
    </location>
</feature>
<comment type="similarity">
    <text evidence="7">Belongs to the major facilitator superfamily. Sugar transporter (TC 2.A.1.1) family.</text>
</comment>
<dbReference type="SUPFAM" id="SSF103473">
    <property type="entry name" value="MFS general substrate transporter"/>
    <property type="match status" value="1"/>
</dbReference>
<dbReference type="FunFam" id="1.20.1250.20:FF:000055">
    <property type="entry name" value="Facilitated trehalose transporter Tret1-2 homolog"/>
    <property type="match status" value="1"/>
</dbReference>
<dbReference type="InterPro" id="IPR005829">
    <property type="entry name" value="Sugar_transporter_CS"/>
</dbReference>
<keyword evidence="2" id="KW-1003">Cell membrane</keyword>
<dbReference type="NCBIfam" id="TIGR00879">
    <property type="entry name" value="SP"/>
    <property type="match status" value="1"/>
</dbReference>
<keyword evidence="3" id="KW-0812">Transmembrane</keyword>
<name>A0A8J1XYX5_OWEFU</name>
<dbReference type="GO" id="GO:0051119">
    <property type="term" value="F:sugar transmembrane transporter activity"/>
    <property type="evidence" value="ECO:0007669"/>
    <property type="project" value="InterPro"/>
</dbReference>
<evidence type="ECO:0000313" key="9">
    <source>
        <dbReference type="Proteomes" id="UP000749559"/>
    </source>
</evidence>
<dbReference type="Pfam" id="PF00083">
    <property type="entry name" value="Sugar_tr"/>
    <property type="match status" value="1"/>
</dbReference>
<dbReference type="AlphaFoldDB" id="A0A8J1XYX5"/>
<evidence type="ECO:0000256" key="7">
    <source>
        <dbReference type="RuleBase" id="RU003346"/>
    </source>
</evidence>
<dbReference type="EMBL" id="CAIIXF020000008">
    <property type="protein sequence ID" value="CAH1790958.1"/>
    <property type="molecule type" value="Genomic_DNA"/>
</dbReference>
<evidence type="ECO:0000256" key="1">
    <source>
        <dbReference type="ARBA" id="ARBA00004651"/>
    </source>
</evidence>
<evidence type="ECO:0000256" key="4">
    <source>
        <dbReference type="ARBA" id="ARBA00022989"/>
    </source>
</evidence>
<dbReference type="PANTHER" id="PTHR48021:SF1">
    <property type="entry name" value="GH07001P-RELATED"/>
    <property type="match status" value="1"/>
</dbReference>
<dbReference type="InterPro" id="IPR020846">
    <property type="entry name" value="MFS_dom"/>
</dbReference>
<comment type="subcellular location">
    <subcellularLocation>
        <location evidence="1">Cell membrane</location>
        <topology evidence="1">Multi-pass membrane protein</topology>
    </subcellularLocation>
</comment>
<evidence type="ECO:0000256" key="5">
    <source>
        <dbReference type="ARBA" id="ARBA00023136"/>
    </source>
</evidence>
<dbReference type="PANTHER" id="PTHR48021">
    <property type="match status" value="1"/>
</dbReference>
<dbReference type="Proteomes" id="UP000749559">
    <property type="component" value="Unassembled WGS sequence"/>
</dbReference>
<comment type="caution">
    <text evidence="8">The sequence shown here is derived from an EMBL/GenBank/DDBJ whole genome shotgun (WGS) entry which is preliminary data.</text>
</comment>
<dbReference type="InterPro" id="IPR044775">
    <property type="entry name" value="MFS_ERD6/Tret1-like"/>
</dbReference>
<evidence type="ECO:0000256" key="3">
    <source>
        <dbReference type="ARBA" id="ARBA00022692"/>
    </source>
</evidence>
<dbReference type="Gene3D" id="1.20.1250.20">
    <property type="entry name" value="MFS general substrate transporter like domains"/>
    <property type="match status" value="1"/>
</dbReference>
<evidence type="ECO:0000313" key="8">
    <source>
        <dbReference type="EMBL" id="CAH1790958.1"/>
    </source>
</evidence>
<dbReference type="CDD" id="cd17358">
    <property type="entry name" value="MFS_GLUT6_8_Class3_like"/>
    <property type="match status" value="1"/>
</dbReference>
<evidence type="ECO:0000256" key="6">
    <source>
        <dbReference type="ARBA" id="ARBA00023180"/>
    </source>
</evidence>
<organism evidence="8 9">
    <name type="scientific">Owenia fusiformis</name>
    <name type="common">Polychaete worm</name>
    <dbReference type="NCBI Taxonomy" id="6347"/>
    <lineage>
        <taxon>Eukaryota</taxon>
        <taxon>Metazoa</taxon>
        <taxon>Spiralia</taxon>
        <taxon>Lophotrochozoa</taxon>
        <taxon>Annelida</taxon>
        <taxon>Polychaeta</taxon>
        <taxon>Sedentaria</taxon>
        <taxon>Canalipalpata</taxon>
        <taxon>Sabellida</taxon>
        <taxon>Oweniida</taxon>
        <taxon>Oweniidae</taxon>
        <taxon>Owenia</taxon>
    </lineage>
</organism>
<sequence length="485" mass="52645">IMDARTGSIEGESTPLLFSTRPKKPALCIQLSSVLVACIGSVSVGLVLGYSSPALIELKTELTADQASWFGSLPTLGALAGGPIGGFMLDFVGRRTGIAFTSVPLVAGWLLIVYSQGYLWLYAGRILTGIGMGMVSLSVPVYIGEVASKEYRGVLGALNQLGGVIGIQIVYALAFIVHWRWMAFVCASLATCMLLGIIFVPDSPRWLLKHKYHGEAVSSLNKLRGDKYDIEGELLEMEANLQAHSKEKFKLSYLSKPSVYKPLVISIVLMLFQQFCGINAIIFYAGDIFASTNFSSDPNLPPVIIGGVQIVATVFCALFMDKAGRRVLLLISGSFLTLSSGALGAYYYLKLQPNMDLSWLSLVSIIGYIIGFSIGWGAIPWLLLGELFPLKVRSAASSISVIVNWLSAFIVTKEFSTLENLIHKYGAIWCFTGVSLLGVIFVALVLPETKGKSLEEIEEYFEPSNQRKLGNTSINEPTSTRSIQS</sequence>
<keyword evidence="4" id="KW-1133">Transmembrane helix</keyword>
<keyword evidence="7" id="KW-0813">Transport</keyword>
<dbReference type="PRINTS" id="PR00171">
    <property type="entry name" value="SUGRTRNSPORT"/>
</dbReference>
<keyword evidence="6" id="KW-0325">Glycoprotein</keyword>
<keyword evidence="5" id="KW-0472">Membrane</keyword>
<reference evidence="8" key="1">
    <citation type="submission" date="2022-03" db="EMBL/GenBank/DDBJ databases">
        <authorList>
            <person name="Martin C."/>
        </authorList>
    </citation>
    <scope>NUCLEOTIDE SEQUENCE</scope>
</reference>